<dbReference type="GO" id="GO:0050660">
    <property type="term" value="F:flavin adenine dinucleotide binding"/>
    <property type="evidence" value="ECO:0007669"/>
    <property type="project" value="InterPro"/>
</dbReference>
<evidence type="ECO:0000256" key="3">
    <source>
        <dbReference type="ARBA" id="ARBA00022630"/>
    </source>
</evidence>
<dbReference type="SUPFAM" id="SSF51905">
    <property type="entry name" value="FAD/NAD(P)-binding domain"/>
    <property type="match status" value="1"/>
</dbReference>
<dbReference type="GO" id="GO:0016614">
    <property type="term" value="F:oxidoreductase activity, acting on CH-OH group of donors"/>
    <property type="evidence" value="ECO:0007669"/>
    <property type="project" value="InterPro"/>
</dbReference>
<keyword evidence="10" id="KW-1185">Reference proteome</keyword>
<evidence type="ECO:0000313" key="10">
    <source>
        <dbReference type="Proteomes" id="UP000565441"/>
    </source>
</evidence>
<evidence type="ECO:0000256" key="2">
    <source>
        <dbReference type="ARBA" id="ARBA00010790"/>
    </source>
</evidence>
<dbReference type="PANTHER" id="PTHR11552">
    <property type="entry name" value="GLUCOSE-METHANOL-CHOLINE GMC OXIDOREDUCTASE"/>
    <property type="match status" value="1"/>
</dbReference>
<comment type="cofactor">
    <cofactor evidence="1">
        <name>FAD</name>
        <dbReference type="ChEBI" id="CHEBI:57692"/>
    </cofactor>
</comment>
<keyword evidence="4" id="KW-0732">Signal</keyword>
<dbReference type="Proteomes" id="UP000565441">
    <property type="component" value="Unassembled WGS sequence"/>
</dbReference>
<accession>A0A8H5MC05</accession>
<dbReference type="EMBL" id="JAACJP010000001">
    <property type="protein sequence ID" value="KAF5388329.1"/>
    <property type="molecule type" value="Genomic_DNA"/>
</dbReference>
<evidence type="ECO:0000256" key="5">
    <source>
        <dbReference type="ARBA" id="ARBA00022827"/>
    </source>
</evidence>
<dbReference type="InterPro" id="IPR012132">
    <property type="entry name" value="GMC_OxRdtase"/>
</dbReference>
<keyword evidence="5" id="KW-0274">FAD</keyword>
<dbReference type="Gene3D" id="3.30.560.10">
    <property type="entry name" value="Glucose Oxidase, domain 3"/>
    <property type="match status" value="1"/>
</dbReference>
<organism evidence="9 10">
    <name type="scientific">Tricholomella constricta</name>
    <dbReference type="NCBI Taxonomy" id="117010"/>
    <lineage>
        <taxon>Eukaryota</taxon>
        <taxon>Fungi</taxon>
        <taxon>Dikarya</taxon>
        <taxon>Basidiomycota</taxon>
        <taxon>Agaricomycotina</taxon>
        <taxon>Agaricomycetes</taxon>
        <taxon>Agaricomycetidae</taxon>
        <taxon>Agaricales</taxon>
        <taxon>Tricholomatineae</taxon>
        <taxon>Lyophyllaceae</taxon>
        <taxon>Tricholomella</taxon>
    </lineage>
</organism>
<evidence type="ECO:0000256" key="1">
    <source>
        <dbReference type="ARBA" id="ARBA00001974"/>
    </source>
</evidence>
<dbReference type="AlphaFoldDB" id="A0A8H5MC05"/>
<reference evidence="9 10" key="1">
    <citation type="journal article" date="2020" name="ISME J.">
        <title>Uncovering the hidden diversity of litter-decomposition mechanisms in mushroom-forming fungi.</title>
        <authorList>
            <person name="Floudas D."/>
            <person name="Bentzer J."/>
            <person name="Ahren D."/>
            <person name="Johansson T."/>
            <person name="Persson P."/>
            <person name="Tunlid A."/>
        </authorList>
    </citation>
    <scope>NUCLEOTIDE SEQUENCE [LARGE SCALE GENOMIC DNA]</scope>
    <source>
        <strain evidence="9 10">CBS 661.87</strain>
    </source>
</reference>
<protein>
    <recommendedName>
        <fullName evidence="8">Glucose-methanol-choline oxidoreductase C-terminal domain-containing protein</fullName>
    </recommendedName>
</protein>
<keyword evidence="7" id="KW-0325">Glycoprotein</keyword>
<gene>
    <name evidence="9" type="ORF">D9615_000802</name>
</gene>
<evidence type="ECO:0000259" key="8">
    <source>
        <dbReference type="Pfam" id="PF05199"/>
    </source>
</evidence>
<evidence type="ECO:0000256" key="6">
    <source>
        <dbReference type="ARBA" id="ARBA00023002"/>
    </source>
</evidence>
<evidence type="ECO:0000256" key="7">
    <source>
        <dbReference type="ARBA" id="ARBA00023180"/>
    </source>
</evidence>
<dbReference type="InterPro" id="IPR036188">
    <property type="entry name" value="FAD/NAD-bd_sf"/>
</dbReference>
<name>A0A8H5MC05_9AGAR</name>
<comment type="caution">
    <text evidence="9">The sequence shown here is derived from an EMBL/GenBank/DDBJ whole genome shotgun (WGS) entry which is preliminary data.</text>
</comment>
<evidence type="ECO:0000256" key="4">
    <source>
        <dbReference type="ARBA" id="ARBA00022729"/>
    </source>
</evidence>
<keyword evidence="6" id="KW-0560">Oxidoreductase</keyword>
<comment type="similarity">
    <text evidence="2">Belongs to the GMC oxidoreductase family.</text>
</comment>
<evidence type="ECO:0000313" key="9">
    <source>
        <dbReference type="EMBL" id="KAF5388329.1"/>
    </source>
</evidence>
<feature type="domain" description="Glucose-methanol-choline oxidoreductase C-terminal" evidence="8">
    <location>
        <begin position="128"/>
        <end position="277"/>
    </location>
</feature>
<proteinExistence type="inferred from homology"/>
<dbReference type="InterPro" id="IPR007867">
    <property type="entry name" value="GMC_OxRtase_C"/>
</dbReference>
<dbReference type="SUPFAM" id="SSF54373">
    <property type="entry name" value="FAD-linked reductases, C-terminal domain"/>
    <property type="match status" value="1"/>
</dbReference>
<dbReference type="Gene3D" id="3.50.50.60">
    <property type="entry name" value="FAD/NAD(P)-binding domain"/>
    <property type="match status" value="1"/>
</dbReference>
<keyword evidence="3" id="KW-0285">Flavoprotein</keyword>
<dbReference type="OrthoDB" id="269227at2759"/>
<sequence length="289" mass="31244">MCRSICLRQYNFFLNQAIIPLTNFETMPRSLQNNSHNSLLAATDSILSFIPFADFVEGSKLQPLLASFDEVASQPGLSPLQQKQYIIQREWLTQLTVPQLEIILYSRGFINPAAGESYITLLGGNQHPLGRGSVHVDSNDPLAPPLIAANYLNNPFGASINPSFDSTPNPPKLDTSVAVEFVRFATSLLNIDSLASVAQNVTHPASFEDADILSHVKATIAPGCHILGSASMAPYNIGGVVDSELKVYNTTNLRVVDASIIPIHVGAHVQSLVYVIAEKAADIIQASSY</sequence>
<dbReference type="PANTHER" id="PTHR11552:SF201">
    <property type="entry name" value="GLUCOSE-METHANOL-CHOLINE OXIDOREDUCTASE N-TERMINAL DOMAIN-CONTAINING PROTEIN"/>
    <property type="match status" value="1"/>
</dbReference>
<dbReference type="Pfam" id="PF05199">
    <property type="entry name" value="GMC_oxred_C"/>
    <property type="match status" value="1"/>
</dbReference>